<accession>A0A6J4I1V5</accession>
<reference evidence="1" key="1">
    <citation type="submission" date="2020-02" db="EMBL/GenBank/DDBJ databases">
        <authorList>
            <person name="Meier V. D."/>
        </authorList>
    </citation>
    <scope>NUCLEOTIDE SEQUENCE</scope>
    <source>
        <strain evidence="1">AVDCRST_MAG92</strain>
    </source>
</reference>
<gene>
    <name evidence="1" type="ORF">AVDCRST_MAG92-1411</name>
</gene>
<dbReference type="AlphaFoldDB" id="A0A6J4I1V5"/>
<sequence length="56" mass="6705">MKKNLYWFQRIAQGFDRQIMTLGLFVYVQLFYLVNNWKPSSSNAFGQLFIYSRGAF</sequence>
<proteinExistence type="predicted"/>
<organism evidence="1">
    <name type="scientific">uncultured Coleofasciculus sp</name>
    <dbReference type="NCBI Taxonomy" id="1267456"/>
    <lineage>
        <taxon>Bacteria</taxon>
        <taxon>Bacillati</taxon>
        <taxon>Cyanobacteriota</taxon>
        <taxon>Cyanophyceae</taxon>
        <taxon>Coleofasciculales</taxon>
        <taxon>Coleofasciculaceae</taxon>
        <taxon>Coleofasciculus</taxon>
        <taxon>environmental samples</taxon>
    </lineage>
</organism>
<name>A0A6J4I1V5_9CYAN</name>
<evidence type="ECO:0000313" key="1">
    <source>
        <dbReference type="EMBL" id="CAA9238791.1"/>
    </source>
</evidence>
<protein>
    <submittedName>
        <fullName evidence="1">Uncharacterized protein</fullName>
    </submittedName>
</protein>
<dbReference type="EMBL" id="CADCTM010000199">
    <property type="protein sequence ID" value="CAA9238791.1"/>
    <property type="molecule type" value="Genomic_DNA"/>
</dbReference>